<sequence>MIPRRRHPLKRRFALAALPLGSLLAVVCTNVRAQVRLVPDEREFGLSTQIGLGSPARFVPNSEQAAVGVEASFNRLLVRQNNGVPCGPLARAGVLVQAYSFRNPVVLGHSLGAALFYEPQLLSWGRLAVSGRILAGVSYVSRQYDAETNPTNRAIGTAMNGLIGAGLLARYVVAPGWRVLVGLEGKHLSNAGVRLPNQGLNTPALTVGMTYFTGASGAQLAKRPKCPSGMLGKRWLTRMVMLGSTRVLPATTDRPERGYPIWGLNLVGGYAVWRSHYLSGGVEVLDDRSFREQLRRWHGGYQAHRQVTMLAGYECWMGPFGLTAHMGWNIVRPPTYNPTTYQKYSLLAKSRSGLTGGVAVKAYGDDTKNIQLVLGYSL</sequence>
<dbReference type="Gene3D" id="2.40.160.20">
    <property type="match status" value="1"/>
</dbReference>
<protein>
    <submittedName>
        <fullName evidence="2">Acyloxyacyl hydrolase</fullName>
    </submittedName>
</protein>
<keyword evidence="3" id="KW-1185">Reference proteome</keyword>
<feature type="chain" id="PRO_5029550645" evidence="1">
    <location>
        <begin position="34"/>
        <end position="378"/>
    </location>
</feature>
<evidence type="ECO:0000313" key="2">
    <source>
        <dbReference type="EMBL" id="KAB7732641.1"/>
    </source>
</evidence>
<accession>A0A7J5U4J0</accession>
<proteinExistence type="predicted"/>
<organism evidence="2 3">
    <name type="scientific">Rudanella paleaurantiibacter</name>
    <dbReference type="NCBI Taxonomy" id="2614655"/>
    <lineage>
        <taxon>Bacteria</taxon>
        <taxon>Pseudomonadati</taxon>
        <taxon>Bacteroidota</taxon>
        <taxon>Cytophagia</taxon>
        <taxon>Cytophagales</taxon>
        <taxon>Cytophagaceae</taxon>
        <taxon>Rudanella</taxon>
    </lineage>
</organism>
<evidence type="ECO:0000313" key="3">
    <source>
        <dbReference type="Proteomes" id="UP000488299"/>
    </source>
</evidence>
<dbReference type="InterPro" id="IPR018550">
    <property type="entry name" value="Lipid-A_deacylase-rel"/>
</dbReference>
<keyword evidence="1" id="KW-0732">Signal</keyword>
<dbReference type="Proteomes" id="UP000488299">
    <property type="component" value="Unassembled WGS sequence"/>
</dbReference>
<reference evidence="2 3" key="1">
    <citation type="submission" date="2019-10" db="EMBL/GenBank/DDBJ databases">
        <title>Rudanella paleaurantiibacter sp. nov., isolated from sludge.</title>
        <authorList>
            <person name="Xu S.Q."/>
        </authorList>
    </citation>
    <scope>NUCLEOTIDE SEQUENCE [LARGE SCALE GENOMIC DNA]</scope>
    <source>
        <strain evidence="2 3">HX-22-17</strain>
    </source>
</reference>
<dbReference type="RefSeq" id="WP_152122120.1">
    <property type="nucleotide sequence ID" value="NZ_WELI01000001.1"/>
</dbReference>
<dbReference type="EMBL" id="WELI01000001">
    <property type="protein sequence ID" value="KAB7732641.1"/>
    <property type="molecule type" value="Genomic_DNA"/>
</dbReference>
<dbReference type="AlphaFoldDB" id="A0A7J5U4J0"/>
<dbReference type="GO" id="GO:0016787">
    <property type="term" value="F:hydrolase activity"/>
    <property type="evidence" value="ECO:0007669"/>
    <property type="project" value="UniProtKB-KW"/>
</dbReference>
<dbReference type="Pfam" id="PF09411">
    <property type="entry name" value="PagL"/>
    <property type="match status" value="1"/>
</dbReference>
<name>A0A7J5U4J0_9BACT</name>
<comment type="caution">
    <text evidence="2">The sequence shown here is derived from an EMBL/GenBank/DDBJ whole genome shotgun (WGS) entry which is preliminary data.</text>
</comment>
<feature type="signal peptide" evidence="1">
    <location>
        <begin position="1"/>
        <end position="33"/>
    </location>
</feature>
<gene>
    <name evidence="2" type="ORF">F5984_01410</name>
</gene>
<evidence type="ECO:0000256" key="1">
    <source>
        <dbReference type="SAM" id="SignalP"/>
    </source>
</evidence>
<keyword evidence="2" id="KW-0378">Hydrolase</keyword>